<accession>A0A401S9G0</accession>
<name>A0A401S9G0_CHIPU</name>
<sequence>MTTPRSAGVWPRGSDVIAHRRVREIRESSGGRWDLECVQLYRGPVSQAGMSATRRAAGPAGKAILSRVRERETV</sequence>
<dbReference type="EMBL" id="BEZZ01000147">
    <property type="protein sequence ID" value="GCC27037.1"/>
    <property type="molecule type" value="Genomic_DNA"/>
</dbReference>
<evidence type="ECO:0000313" key="1">
    <source>
        <dbReference type="EMBL" id="GCC27037.1"/>
    </source>
</evidence>
<dbReference type="AlphaFoldDB" id="A0A401S9G0"/>
<evidence type="ECO:0000313" key="2">
    <source>
        <dbReference type="Proteomes" id="UP000287033"/>
    </source>
</evidence>
<comment type="caution">
    <text evidence="1">The sequence shown here is derived from an EMBL/GenBank/DDBJ whole genome shotgun (WGS) entry which is preliminary data.</text>
</comment>
<gene>
    <name evidence="1" type="ORF">chiPu_0005458</name>
</gene>
<proteinExistence type="predicted"/>
<dbReference type="Proteomes" id="UP000287033">
    <property type="component" value="Unassembled WGS sequence"/>
</dbReference>
<protein>
    <submittedName>
        <fullName evidence="1">Uncharacterized protein</fullName>
    </submittedName>
</protein>
<reference evidence="1 2" key="1">
    <citation type="journal article" date="2018" name="Nat. Ecol. Evol.">
        <title>Shark genomes provide insights into elasmobranch evolution and the origin of vertebrates.</title>
        <authorList>
            <person name="Hara Y"/>
            <person name="Yamaguchi K"/>
            <person name="Onimaru K"/>
            <person name="Kadota M"/>
            <person name="Koyanagi M"/>
            <person name="Keeley SD"/>
            <person name="Tatsumi K"/>
            <person name="Tanaka K"/>
            <person name="Motone F"/>
            <person name="Kageyama Y"/>
            <person name="Nozu R"/>
            <person name="Adachi N"/>
            <person name="Nishimura O"/>
            <person name="Nakagawa R"/>
            <person name="Tanegashima C"/>
            <person name="Kiyatake I"/>
            <person name="Matsumoto R"/>
            <person name="Murakumo K"/>
            <person name="Nishida K"/>
            <person name="Terakita A"/>
            <person name="Kuratani S"/>
            <person name="Sato K"/>
            <person name="Hyodo S Kuraku.S."/>
        </authorList>
    </citation>
    <scope>NUCLEOTIDE SEQUENCE [LARGE SCALE GENOMIC DNA]</scope>
</reference>
<keyword evidence="2" id="KW-1185">Reference proteome</keyword>
<organism evidence="1 2">
    <name type="scientific">Chiloscyllium punctatum</name>
    <name type="common">Brownbanded bambooshark</name>
    <name type="synonym">Hemiscyllium punctatum</name>
    <dbReference type="NCBI Taxonomy" id="137246"/>
    <lineage>
        <taxon>Eukaryota</taxon>
        <taxon>Metazoa</taxon>
        <taxon>Chordata</taxon>
        <taxon>Craniata</taxon>
        <taxon>Vertebrata</taxon>
        <taxon>Chondrichthyes</taxon>
        <taxon>Elasmobranchii</taxon>
        <taxon>Galeomorphii</taxon>
        <taxon>Galeoidea</taxon>
        <taxon>Orectolobiformes</taxon>
        <taxon>Hemiscylliidae</taxon>
        <taxon>Chiloscyllium</taxon>
    </lineage>
</organism>